<protein>
    <submittedName>
        <fullName evidence="2">Uncharacterized protein</fullName>
    </submittedName>
</protein>
<dbReference type="Proteomes" id="UP001221898">
    <property type="component" value="Unassembled WGS sequence"/>
</dbReference>
<evidence type="ECO:0000256" key="1">
    <source>
        <dbReference type="SAM" id="MobiDB-lite"/>
    </source>
</evidence>
<name>A0AAD7SQ69_9TELE</name>
<proteinExistence type="predicted"/>
<accession>A0AAD7SQ69</accession>
<evidence type="ECO:0000313" key="2">
    <source>
        <dbReference type="EMBL" id="KAJ8406884.1"/>
    </source>
</evidence>
<organism evidence="2 3">
    <name type="scientific">Aldrovandia affinis</name>
    <dbReference type="NCBI Taxonomy" id="143900"/>
    <lineage>
        <taxon>Eukaryota</taxon>
        <taxon>Metazoa</taxon>
        <taxon>Chordata</taxon>
        <taxon>Craniata</taxon>
        <taxon>Vertebrata</taxon>
        <taxon>Euteleostomi</taxon>
        <taxon>Actinopterygii</taxon>
        <taxon>Neopterygii</taxon>
        <taxon>Teleostei</taxon>
        <taxon>Notacanthiformes</taxon>
        <taxon>Halosauridae</taxon>
        <taxon>Aldrovandia</taxon>
    </lineage>
</organism>
<dbReference type="EMBL" id="JAINUG010000041">
    <property type="protein sequence ID" value="KAJ8406884.1"/>
    <property type="molecule type" value="Genomic_DNA"/>
</dbReference>
<gene>
    <name evidence="2" type="ORF">AAFF_G00291600</name>
</gene>
<evidence type="ECO:0000313" key="3">
    <source>
        <dbReference type="Proteomes" id="UP001221898"/>
    </source>
</evidence>
<reference evidence="2" key="1">
    <citation type="journal article" date="2023" name="Science">
        <title>Genome structures resolve the early diversification of teleost fishes.</title>
        <authorList>
            <person name="Parey E."/>
            <person name="Louis A."/>
            <person name="Montfort J."/>
            <person name="Bouchez O."/>
            <person name="Roques C."/>
            <person name="Iampietro C."/>
            <person name="Lluch J."/>
            <person name="Castinel A."/>
            <person name="Donnadieu C."/>
            <person name="Desvignes T."/>
            <person name="Floi Bucao C."/>
            <person name="Jouanno E."/>
            <person name="Wen M."/>
            <person name="Mejri S."/>
            <person name="Dirks R."/>
            <person name="Jansen H."/>
            <person name="Henkel C."/>
            <person name="Chen W.J."/>
            <person name="Zahm M."/>
            <person name="Cabau C."/>
            <person name="Klopp C."/>
            <person name="Thompson A.W."/>
            <person name="Robinson-Rechavi M."/>
            <person name="Braasch I."/>
            <person name="Lecointre G."/>
            <person name="Bobe J."/>
            <person name="Postlethwait J.H."/>
            <person name="Berthelot C."/>
            <person name="Roest Crollius H."/>
            <person name="Guiguen Y."/>
        </authorList>
    </citation>
    <scope>NUCLEOTIDE SEQUENCE</scope>
    <source>
        <strain evidence="2">NC1722</strain>
    </source>
</reference>
<feature type="region of interest" description="Disordered" evidence="1">
    <location>
        <begin position="74"/>
        <end position="118"/>
    </location>
</feature>
<dbReference type="AlphaFoldDB" id="A0AAD7SQ69"/>
<comment type="caution">
    <text evidence="2">The sequence shown here is derived from an EMBL/GenBank/DDBJ whole genome shotgun (WGS) entry which is preliminary data.</text>
</comment>
<keyword evidence="3" id="KW-1185">Reference proteome</keyword>
<sequence>MAKDRKGVKSVQKELKGELRRAKKGYKEKIEGKLEDNNTWEVWDGLKKITGQKQSGLDEGWGQDRANELNLFFNRFDVPPPTPTPPAGRVSQPAAQIHIQDNAPQPPPPPSTRPLISRSQMEQFSRELFAYQRWI</sequence>